<dbReference type="InterPro" id="IPR050204">
    <property type="entry name" value="AraC_XylS_family_regulators"/>
</dbReference>
<organism evidence="5 6">
    <name type="scientific">Gordonia terrae C-6</name>
    <dbReference type="NCBI Taxonomy" id="1316928"/>
    <lineage>
        <taxon>Bacteria</taxon>
        <taxon>Bacillati</taxon>
        <taxon>Actinomycetota</taxon>
        <taxon>Actinomycetes</taxon>
        <taxon>Mycobacteriales</taxon>
        <taxon>Gordoniaceae</taxon>
        <taxon>Gordonia</taxon>
    </lineage>
</organism>
<dbReference type="SMART" id="SM00342">
    <property type="entry name" value="HTH_ARAC"/>
    <property type="match status" value="1"/>
</dbReference>
<reference evidence="5 6" key="1">
    <citation type="journal article" date="2013" name="Genome Announc.">
        <title>Draft Genome Sequence of a Benzothiophene-Desulfurizing Bacterium, Gordona terrae Strain C-6.</title>
        <authorList>
            <person name="Wang W."/>
            <person name="Ma T."/>
            <person name="Ren Y."/>
            <person name="Li G."/>
        </authorList>
    </citation>
    <scope>NUCLEOTIDE SEQUENCE [LARGE SCALE GENOMIC DNA]</scope>
    <source>
        <strain evidence="5 6">C-6</strain>
    </source>
</reference>
<dbReference type="PROSITE" id="PS01124">
    <property type="entry name" value="HTH_ARAC_FAMILY_2"/>
    <property type="match status" value="1"/>
</dbReference>
<protein>
    <submittedName>
        <fullName evidence="5">Transcriptional regulator, AraC superfamily protein</fullName>
    </submittedName>
</protein>
<proteinExistence type="predicted"/>
<evidence type="ECO:0000256" key="1">
    <source>
        <dbReference type="ARBA" id="ARBA00023015"/>
    </source>
</evidence>
<dbReference type="EMBL" id="AQPW01000024">
    <property type="protein sequence ID" value="EON31494.1"/>
    <property type="molecule type" value="Genomic_DNA"/>
</dbReference>
<evidence type="ECO:0000313" key="6">
    <source>
        <dbReference type="Proteomes" id="UP000013569"/>
    </source>
</evidence>
<dbReference type="AlphaFoldDB" id="R7Y719"/>
<dbReference type="RefSeq" id="WP_010843876.1">
    <property type="nucleotide sequence ID" value="NZ_AQPW01000024.1"/>
</dbReference>
<dbReference type="Pfam" id="PF12833">
    <property type="entry name" value="HTH_18"/>
    <property type="match status" value="1"/>
</dbReference>
<comment type="caution">
    <text evidence="5">The sequence shown here is derived from an EMBL/GenBank/DDBJ whole genome shotgun (WGS) entry which is preliminary data.</text>
</comment>
<evidence type="ECO:0000256" key="2">
    <source>
        <dbReference type="ARBA" id="ARBA00023125"/>
    </source>
</evidence>
<keyword evidence="1" id="KW-0805">Transcription regulation</keyword>
<dbReference type="OrthoDB" id="9799345at2"/>
<keyword evidence="2" id="KW-0238">DNA-binding</keyword>
<dbReference type="GO" id="GO:0003700">
    <property type="term" value="F:DNA-binding transcription factor activity"/>
    <property type="evidence" value="ECO:0007669"/>
    <property type="project" value="InterPro"/>
</dbReference>
<evidence type="ECO:0000256" key="3">
    <source>
        <dbReference type="ARBA" id="ARBA00023163"/>
    </source>
</evidence>
<evidence type="ECO:0000259" key="4">
    <source>
        <dbReference type="PROSITE" id="PS01124"/>
    </source>
</evidence>
<sequence length="321" mass="35571">MAIDFASHEVTEKDRREATYSAFLDQIWPTSVEFDDPLRTDATLERIPYGDTSIFRSYLTGLRLSRSPAQIRSGPSEVLALAVQERSVGGFDQYGSQQLLRAGDMMLCDLNTPYDYYWPGRGSSQALYIPLEQLDLPHEVIRGAAGRLASSPLCSLMTDRMGAMANNGDVLATNPIAAEAIGSSTIDIARALLASAYDPDYARHAMAAVLLPRIRGYVRRHLGDSQLSAGMIADAHGISVRKLFRLCADAGFGLEQWIIACRLEGIRDDLARPETRHQSVALIGRRWGVTNPSFLGRRFREMYGMTPRAWRVMSLAQENSP</sequence>
<dbReference type="Pfam" id="PF14525">
    <property type="entry name" value="AraC_binding_2"/>
    <property type="match status" value="1"/>
</dbReference>
<dbReference type="GO" id="GO:0043565">
    <property type="term" value="F:sequence-specific DNA binding"/>
    <property type="evidence" value="ECO:0007669"/>
    <property type="project" value="InterPro"/>
</dbReference>
<dbReference type="Gene3D" id="1.10.10.60">
    <property type="entry name" value="Homeodomain-like"/>
    <property type="match status" value="1"/>
</dbReference>
<dbReference type="InterPro" id="IPR035418">
    <property type="entry name" value="AraC-bd_2"/>
</dbReference>
<dbReference type="PANTHER" id="PTHR46796:SF6">
    <property type="entry name" value="ARAC SUBFAMILY"/>
    <property type="match status" value="1"/>
</dbReference>
<dbReference type="PATRIC" id="fig|1316928.3.peg.3514"/>
<feature type="domain" description="HTH araC/xylS-type" evidence="4">
    <location>
        <begin position="212"/>
        <end position="313"/>
    </location>
</feature>
<dbReference type="InterPro" id="IPR018060">
    <property type="entry name" value="HTH_AraC"/>
</dbReference>
<gene>
    <name evidence="5" type="ORF">GTC6_17394</name>
</gene>
<accession>R7Y719</accession>
<dbReference type="Proteomes" id="UP000013569">
    <property type="component" value="Unassembled WGS sequence"/>
</dbReference>
<dbReference type="PANTHER" id="PTHR46796">
    <property type="entry name" value="HTH-TYPE TRANSCRIPTIONAL ACTIVATOR RHAS-RELATED"/>
    <property type="match status" value="1"/>
</dbReference>
<evidence type="ECO:0000313" key="5">
    <source>
        <dbReference type="EMBL" id="EON31494.1"/>
    </source>
</evidence>
<keyword evidence="3" id="KW-0804">Transcription</keyword>
<name>R7Y719_9ACTN</name>